<feature type="compositionally biased region" description="Basic residues" evidence="1">
    <location>
        <begin position="2477"/>
        <end position="2494"/>
    </location>
</feature>
<dbReference type="PANTHER" id="PTHR45725:SF1">
    <property type="entry name" value="DISHEVELLED ASSOCIATED ACTIVATOR OF MORPHOGENESIS, ISOFORM D"/>
    <property type="match status" value="1"/>
</dbReference>
<feature type="region of interest" description="Disordered" evidence="1">
    <location>
        <begin position="143"/>
        <end position="275"/>
    </location>
</feature>
<protein>
    <submittedName>
        <fullName evidence="5">Uncharacterized protein</fullName>
    </submittedName>
</protein>
<feature type="region of interest" description="Disordered" evidence="1">
    <location>
        <begin position="428"/>
        <end position="810"/>
    </location>
</feature>
<dbReference type="GO" id="GO:0071203">
    <property type="term" value="C:WASH complex"/>
    <property type="evidence" value="ECO:0007669"/>
    <property type="project" value="InterPro"/>
</dbReference>
<dbReference type="InterPro" id="IPR019309">
    <property type="entry name" value="WASHC3"/>
</dbReference>
<gene>
    <name evidence="5" type="ORF">THAPSDRAFT_24141</name>
</gene>
<feature type="compositionally biased region" description="Polar residues" evidence="1">
    <location>
        <begin position="726"/>
        <end position="743"/>
    </location>
</feature>
<keyword evidence="6" id="KW-1185">Reference proteome</keyword>
<dbReference type="STRING" id="35128.B8C976"/>
<feature type="compositionally biased region" description="Basic and acidic residues" evidence="1">
    <location>
        <begin position="1372"/>
        <end position="1381"/>
    </location>
</feature>
<evidence type="ECO:0000259" key="2">
    <source>
        <dbReference type="PROSITE" id="PS51181"/>
    </source>
</evidence>
<feature type="compositionally biased region" description="Polar residues" evidence="1">
    <location>
        <begin position="56"/>
        <end position="83"/>
    </location>
</feature>
<feature type="region of interest" description="Disordered" evidence="1">
    <location>
        <begin position="2247"/>
        <end position="2272"/>
    </location>
</feature>
<feature type="compositionally biased region" description="Basic and acidic residues" evidence="1">
    <location>
        <begin position="1782"/>
        <end position="1798"/>
    </location>
</feature>
<feature type="region of interest" description="Disordered" evidence="1">
    <location>
        <begin position="3229"/>
        <end position="3254"/>
    </location>
</feature>
<feature type="region of interest" description="Disordered" evidence="1">
    <location>
        <begin position="1371"/>
        <end position="1391"/>
    </location>
</feature>
<dbReference type="PANTHER" id="PTHR45725">
    <property type="entry name" value="FORMIN HOMOLOGY 2 FAMILY MEMBER"/>
    <property type="match status" value="1"/>
</dbReference>
<feature type="region of interest" description="Disordered" evidence="1">
    <location>
        <begin position="3034"/>
        <end position="3056"/>
    </location>
</feature>
<feature type="compositionally biased region" description="Basic and acidic residues" evidence="1">
    <location>
        <begin position="3431"/>
        <end position="3440"/>
    </location>
</feature>
<dbReference type="HOGENOM" id="CLU_224398_0_0_1"/>
<feature type="compositionally biased region" description="Basic and acidic residues" evidence="1">
    <location>
        <begin position="2041"/>
        <end position="2054"/>
    </location>
</feature>
<feature type="compositionally biased region" description="Low complexity" evidence="1">
    <location>
        <begin position="428"/>
        <end position="439"/>
    </location>
</feature>
<evidence type="ECO:0000313" key="5">
    <source>
        <dbReference type="EMBL" id="EED89805.1"/>
    </source>
</evidence>
<feature type="compositionally biased region" description="Basic and acidic residues" evidence="1">
    <location>
        <begin position="145"/>
        <end position="156"/>
    </location>
</feature>
<dbReference type="Proteomes" id="UP000001449">
    <property type="component" value="Chromosome 10"/>
</dbReference>
<dbReference type="PROSITE" id="PS51181">
    <property type="entry name" value="PPASE_TENSIN"/>
    <property type="match status" value="1"/>
</dbReference>
<sequence length="3742" mass="408796">MSEASMAVDPSIGADGEGAVNVDDVQDHQDEDANVDVGANDGNSGVTDIADDVVNSDAQNQRVDSEVTTESSNVILDTLSQAYPSPRAPQHNEEPPVGAEGDTQLQIDTYPEVDEDATDSLPISQLSPVSSLAKALINLTTEATTQDRDTQEHFDEVSDVPLANQVVECEADAEPSEEDRDDKQGRGTVGEAIFEGNLNTTDTEGGGDEAENDSPSSLAEALVKTSLVEATPNECEVQRSQSDTGKSVEGNGTEEATQSTKDDVNWEADVNSREESRVVAMDDGVVDKDTEATFECNMDTLHAQDDEESGNNAIPSLPKHSSSSSLVEALIRASTVEAAPNKETRPSHYETGGRANENAAVIEEVTQSTKDSPVESPAPIDLPAEPGSIDDEEGDDHVQLPAKEPEVGIDVSPRSSCSSLAEALNRVSSSGELLEPSGGDATTGNESTLAGLGNNADVIEVVDTPEEQSSSVNNTNMQIGNPKDAEDKGGDGKIDAGNGTSLLPRVSPSSSLAEALNKASLSEGTPKETETQSSQLDSNKFDCGGSDVKIESSTTANVGIDSTITDGNIGIDGDQVQIKESEYQDENDSPPTPQLTPSSSLAKALSNLPSSKRDELVDNDERLRVEKEESTDSLGRVDGSTDDNIVLDSDITQESDVEEVSTNDEVDDKQANVGSPCGVSLSTPQSRSSSLADAPNNATYHDVGNQASDVNVEQDGPETAPEADVVSSSPSLAGALNSTSLQAPSIIDQPRFDESRQTHEFDKGSSAVDATITDEISEDDDKHCSSPSAVEERGDNATKGAPQLKHQQQLDKLSRRIPPALDLNYITPHLIGMAPPRVKCLESEGPSSTSATSSLQMAVQKSKKQKQKRPKGNDPAELSSFLEQRHPRRYLLFNVSDEDVDDRSLLLLGRQVVHLPWGSPKRSLGHRNSVGYDDFLRRSNSIGSESSFSGTPMKDSTPSHTRDSSFHSPSGAIGYGNKSSQTPAVSRVLEICYAIHAYLSIASNSTSAVACVYCSNGKTRTGVVVACYLRFTNQVSKSMIGFELFCERRGIIPGLSSSKNANNTSMSSENVDMAGHIPPSLRQFFHNFDEVLMLNRYPHPEPLLLQSVRLQGVPVDDMPCVDIWEHGDVVRHLVYSSHDDTSLNEWDDEEGSYSIGQILKRDFTLVCRFGGKFASDSDDPTKVLFRYVNSSKFLRGERIVLNMGSVDMMRRYADSFDEDDFVMTFDFESVDQDEEVLNQDNILEGIQSILHGWSVLSGAHSSYFSFDTEKELDLDPSTYRVASLGVEIDFRHVALQLTNGDVEMAKSELTHGLFSDVLSGKSERCLVNDRVGNEGSVTSLNGFFDISEREEGTESFQEDDEKHSVVETLGGIEEKKSHDNNKPQPQSKISNYGEEIDETVEETTLSDIQLDDSNSSDRAGLLSRPFSPDLPQNTSSLAIAVSKTTGTVLHAQNEITLAENAVRGDEEVPPMASKSSLAAAALAVAEKGTSFGETSKQRFEQDREGCLNAAIGEDDLAEQPVDPRAALMAMLKNRASSSTDNLPEPAKEEVNKTSAVLDPRAALMTMLKNRARPADDADSTEKSLSHNCRKDTAGDSDGEETADPRTALITMLKNRAPPPNDDETEQSLVITDCVGGVEKEENHIADPRAALMSIVTNHAPPTDRGRAIIASPKTDDSCNTVEDGEHADPRAALMNMLKNRAQESSMPSVGKDVELTKVAEEENVDPRAALMSMLKKRSPSAIDDEMDKMASRKDSDSGDANDGQPADPRAALISMLKSRSPPMDEKPQGKCEDAGVAKEEEDVEPSIPDPRAALMAMLQKRAPLVEDEVVQGSPKDEEEVDELIKEKPVDPRSALMDVLKKRAPLEADDPQTTDAKEEANPRAALVAMLNKRAPANEDTTSKIDDMQGRDEKARANETEPSNPRAALMSMLHKRSANTVDANGTTESMLDVADKAEAVDPRASLMAMLNKRSPNNELQPEDNEPLPDPRSALMSMLKTRTPPSADDVIKDSPPVLKREKGGLETSNSRAGLMSMLKNRAPPVDDEKERPTKLDIAPHEANVAAKDGEQPVLRKDPRFEKYFRMMKMGLPLGAVKNAMERDQQDPTILDLDHDLSLVSQRPPEKPEDNSDPPLKEDPTFTKYFKGLPLGAVKNAMQRDGLGPDIMDLDPNKVVSHLLRDCVNLFLNTNFYLCLKLRQVLQDAENGKQRVDFLFMRRITTRPNLSNTILLCQGLPMGAVKNALQRDGLDPDIMDLDPNKSVTSQMKKKEEDDGPLLKDDPAYTKYFKMMKMGLPMGAVKNALVRDGLDPDIMNLDPNKSVASQMKKDEDGDGPPLKDDPVYIKYFKMLKLGLPVGAVKNALQRDGLDPSIMDLDPNKSVGSQLGIKEEELIDNGPPLKDDPAYSKYFKMLKMVCNLLAFITLNTCHHLYESNIPLLFLFQGLPIGAVQNALQRDGLDPSVMEMDPEKSLEYQKACATRKPSKQKTPAKKEPRKPKVRRKKIYWSPIEESKIDDNSIWSMIKGSFDFESLKIDQNEFESLFTDTSNPDDKKKKAVDKPAVSKQKKSVQVIDAKRGMNGGIILARLKIEFTALAEMVNNMDSGKLDDTQLKALLEFLPTKDERLAIDEYINTASSSEETKQAAINDFCACEKYMFAMMKVDMADKKFECMLFKYQFEHKLNELMDGVTTLINACEEVQKSVRLRKLMAMILMLGNQINTGGSGRMAHGFTLEALLKLDEAKAFDKKTSVLQYLVKLVKSNEPDLLKVHEEMPSIGPAENVIVESLISELRDLIDRLKSVNETAASEGDLYRKGKIPMPVVSALDKLRQQKTKIKDIEGVNMYNQTEPMDLTPMEKFVKYAEKRTSEALARTDEVQENFKGVLSYFGEDPAMTSTDFFGTMNKFVSAFDNALEVVKRLEAQKLAEEKKAAAQRAKEAKKANATKNVEKSRQQSDLVPEKGKLDLSKERKQYADPFAGPEVEEGKASVHVETNVLPMQRKRFADPFAGPCSPEKICGLQQSSWADDVSNTVSLVNKTVGFFPATSPGRPQSPGKQLEEPPRSARLDLYEQKSSTSARVSDESKFDEGKVLMAKMESPASPIARGRVSLAQAAAAAAKKIQHLQLPDFGCNPQTYTPEDELHLKTEIEKAELVDPRAALMTMLKNRAPPIDDSIGKTEQLAGVKDDVHENDKHPVDPRSALMNMLKKRAPFVAEEAEETKDYAANPRAALMAMSKNRAPPADIEPELSVTDEKETDEEGEVKNADPRAALMSMLKNRVLPVEQNFGQSAVEKDDCDGEEEKNLATPAELIEVVQDSPTGETRYDTQDTLDPRAALITMFKNRTPPIVGDSIASVTNVKNEDKEQLDPRAALMTMLTPPVKKEPEIVQQQRLPEEINRSGREDSSLSADEDSAAKNEDKPAGRVDPKSARMTTLQNCAAEEKRDDAKVESVTMTGVPEERSLVEESKPKSSVPIGIAAIAAAAARQKMLKKQDAPRGVTSTSPVACKVETLEQNYSSDSVVEEWIVKTDEELSTKDGRVPEENVDSGIVERLEEGKEVVAMTVTSGTEIDNKIANNASEEAAETKNVIASEPTTSVPIDLAASGDAISEHSNEPLTEEVVGEARFGGGKELHGSCEDKIGNGDVEKVDDDKQESDAAEKEIPNVETPSTEATKSDLNCSTAGETGDEAASSKNAIQEEQSKTTNPTNLQDMSIEEMEVELKNTALSPDDRKRLKNRLKKKRQKERKKQSS</sequence>
<dbReference type="PaxDb" id="35128-Thaps24141"/>
<dbReference type="EMBL" id="CM000646">
    <property type="protein sequence ID" value="EED89805.1"/>
    <property type="molecule type" value="Genomic_DNA"/>
</dbReference>
<feature type="compositionally biased region" description="Polar residues" evidence="1">
    <location>
        <begin position="467"/>
        <end position="479"/>
    </location>
</feature>
<feature type="region of interest" description="Disordered" evidence="1">
    <location>
        <begin position="1971"/>
        <end position="1990"/>
    </location>
</feature>
<dbReference type="KEGG" id="tps:THAPSDRAFT_24141"/>
<dbReference type="SUPFAM" id="SSF101447">
    <property type="entry name" value="Formin homology 2 domain (FH2 domain)"/>
    <property type="match status" value="1"/>
</dbReference>
<feature type="compositionally biased region" description="Basic residues" evidence="1">
    <location>
        <begin position="861"/>
        <end position="870"/>
    </location>
</feature>
<organism evidence="5 6">
    <name type="scientific">Thalassiosira pseudonana</name>
    <name type="common">Marine diatom</name>
    <name type="synonym">Cyclotella nana</name>
    <dbReference type="NCBI Taxonomy" id="35128"/>
    <lineage>
        <taxon>Eukaryota</taxon>
        <taxon>Sar</taxon>
        <taxon>Stramenopiles</taxon>
        <taxon>Ochrophyta</taxon>
        <taxon>Bacillariophyta</taxon>
        <taxon>Coscinodiscophyceae</taxon>
        <taxon>Thalassiosirophycidae</taxon>
        <taxon>Thalassiosirales</taxon>
        <taxon>Thalassiosiraceae</taxon>
        <taxon>Thalassiosira</taxon>
    </lineage>
</organism>
<feature type="compositionally biased region" description="Basic and acidic residues" evidence="1">
    <location>
        <begin position="780"/>
        <end position="796"/>
    </location>
</feature>
<feature type="region of interest" description="Disordered" evidence="1">
    <location>
        <begin position="303"/>
        <end position="415"/>
    </location>
</feature>
<feature type="region of interest" description="Disordered" evidence="1">
    <location>
        <begin position="1825"/>
        <end position="1851"/>
    </location>
</feature>
<feature type="region of interest" description="Disordered" evidence="1">
    <location>
        <begin position="943"/>
        <end position="979"/>
    </location>
</feature>
<dbReference type="Gene3D" id="1.20.58.2220">
    <property type="entry name" value="Formin, FH2 domain"/>
    <property type="match status" value="1"/>
</dbReference>
<dbReference type="GeneID" id="7447045"/>
<feature type="region of interest" description="Disordered" evidence="1">
    <location>
        <begin position="841"/>
        <end position="881"/>
    </location>
</feature>
<evidence type="ECO:0000259" key="4">
    <source>
        <dbReference type="PROSITE" id="PS51444"/>
    </source>
</evidence>
<reference evidence="5 6" key="2">
    <citation type="journal article" date="2008" name="Nature">
        <title>The Phaeodactylum genome reveals the evolutionary history of diatom genomes.</title>
        <authorList>
            <person name="Bowler C."/>
            <person name="Allen A.E."/>
            <person name="Badger J.H."/>
            <person name="Grimwood J."/>
            <person name="Jabbari K."/>
            <person name="Kuo A."/>
            <person name="Maheswari U."/>
            <person name="Martens C."/>
            <person name="Maumus F."/>
            <person name="Otillar R.P."/>
            <person name="Rayko E."/>
            <person name="Salamov A."/>
            <person name="Vandepoele K."/>
            <person name="Beszteri B."/>
            <person name="Gruber A."/>
            <person name="Heijde M."/>
            <person name="Katinka M."/>
            <person name="Mock T."/>
            <person name="Valentin K."/>
            <person name="Verret F."/>
            <person name="Berges J.A."/>
            <person name="Brownlee C."/>
            <person name="Cadoret J.P."/>
            <person name="Chiovitti A."/>
            <person name="Choi C.J."/>
            <person name="Coesel S."/>
            <person name="De Martino A."/>
            <person name="Detter J.C."/>
            <person name="Durkin C."/>
            <person name="Falciatore A."/>
            <person name="Fournet J."/>
            <person name="Haruta M."/>
            <person name="Huysman M.J."/>
            <person name="Jenkins B.D."/>
            <person name="Jiroutova K."/>
            <person name="Jorgensen R.E."/>
            <person name="Joubert Y."/>
            <person name="Kaplan A."/>
            <person name="Kroger N."/>
            <person name="Kroth P.G."/>
            <person name="La Roche J."/>
            <person name="Lindquist E."/>
            <person name="Lommer M."/>
            <person name="Martin-Jezequel V."/>
            <person name="Lopez P.J."/>
            <person name="Lucas S."/>
            <person name="Mangogna M."/>
            <person name="McGinnis K."/>
            <person name="Medlin L.K."/>
            <person name="Montsant A."/>
            <person name="Oudot-Le Secq M.P."/>
            <person name="Napoli C."/>
            <person name="Obornik M."/>
            <person name="Parker M.S."/>
            <person name="Petit J.L."/>
            <person name="Porcel B.M."/>
            <person name="Poulsen N."/>
            <person name="Robison M."/>
            <person name="Rychlewski L."/>
            <person name="Rynearson T.A."/>
            <person name="Schmutz J."/>
            <person name="Shapiro H."/>
            <person name="Siaut M."/>
            <person name="Stanley M."/>
            <person name="Sussman M.R."/>
            <person name="Taylor A.R."/>
            <person name="Vardi A."/>
            <person name="von Dassow P."/>
            <person name="Vyverman W."/>
            <person name="Willis A."/>
            <person name="Wyrwicz L.S."/>
            <person name="Rokhsar D.S."/>
            <person name="Weissenbach J."/>
            <person name="Armbrust E.V."/>
            <person name="Green B.R."/>
            <person name="Van de Peer Y."/>
            <person name="Grigoriev I.V."/>
        </authorList>
    </citation>
    <scope>NUCLEOTIDE SEQUENCE [LARGE SCALE GENOMIC DNA]</scope>
    <source>
        <strain evidence="5 6">CCMP1335</strain>
    </source>
</reference>
<evidence type="ECO:0000313" key="6">
    <source>
        <dbReference type="Proteomes" id="UP000001449"/>
    </source>
</evidence>
<feature type="compositionally biased region" description="Basic and acidic residues" evidence="1">
    <location>
        <begin position="3449"/>
        <end position="3460"/>
    </location>
</feature>
<feature type="region of interest" description="Disordered" evidence="1">
    <location>
        <begin position="3600"/>
        <end position="3742"/>
    </location>
</feature>
<feature type="compositionally biased region" description="Basic residues" evidence="1">
    <location>
        <begin position="3724"/>
        <end position="3742"/>
    </location>
</feature>
<dbReference type="SUPFAM" id="SSF52799">
    <property type="entry name" value="(Phosphotyrosine protein) phosphatases II"/>
    <property type="match status" value="1"/>
</dbReference>
<feature type="region of interest" description="Disordered" evidence="1">
    <location>
        <begin position="1405"/>
        <end position="1428"/>
    </location>
</feature>
<feature type="compositionally biased region" description="Low complexity" evidence="1">
    <location>
        <begin position="501"/>
        <end position="512"/>
    </location>
</feature>
<dbReference type="InParanoid" id="B8C976"/>
<dbReference type="InterPro" id="IPR015425">
    <property type="entry name" value="FH2_Formin"/>
</dbReference>
<feature type="compositionally biased region" description="Basic and acidic residues" evidence="1">
    <location>
        <begin position="3384"/>
        <end position="3396"/>
    </location>
</feature>
<name>B8C976_THAPS</name>
<dbReference type="PROSITE" id="PS51444">
    <property type="entry name" value="FH2"/>
    <property type="match status" value="1"/>
</dbReference>
<feature type="region of interest" description="Disordered" evidence="1">
    <location>
        <begin position="1570"/>
        <end position="1602"/>
    </location>
</feature>
<accession>B8C976</accession>
<feature type="compositionally biased region" description="Basic and acidic residues" evidence="1">
    <location>
        <begin position="611"/>
        <end position="630"/>
    </location>
</feature>
<dbReference type="RefSeq" id="XP_002292609.1">
    <property type="nucleotide sequence ID" value="XM_002292573.1"/>
</dbReference>
<feature type="compositionally biased region" description="Polar residues" evidence="1">
    <location>
        <begin position="3657"/>
        <end position="3674"/>
    </location>
</feature>
<feature type="compositionally biased region" description="Basic and acidic residues" evidence="1">
    <location>
        <begin position="3619"/>
        <end position="3654"/>
    </location>
</feature>
<feature type="domain" description="C2 tensin-type" evidence="3">
    <location>
        <begin position="1100"/>
        <end position="1230"/>
    </location>
</feature>
<feature type="compositionally biased region" description="Polar residues" evidence="1">
    <location>
        <begin position="551"/>
        <end position="566"/>
    </location>
</feature>
<feature type="domain" description="Phosphatase tensin-type" evidence="2">
    <location>
        <begin position="812"/>
        <end position="1095"/>
    </location>
</feature>
<dbReference type="InterPro" id="IPR029021">
    <property type="entry name" value="Prot-tyrosine_phosphatase-like"/>
</dbReference>
<feature type="region of interest" description="Disordered" evidence="1">
    <location>
        <begin position="2927"/>
        <end position="2963"/>
    </location>
</feature>
<feature type="compositionally biased region" description="Basic and acidic residues" evidence="1">
    <location>
        <begin position="3404"/>
        <end position="3420"/>
    </location>
</feature>
<feature type="compositionally biased region" description="Acidic residues" evidence="1">
    <location>
        <begin position="169"/>
        <end position="180"/>
    </location>
</feature>
<evidence type="ECO:0000256" key="1">
    <source>
        <dbReference type="SAM" id="MobiDB-lite"/>
    </source>
</evidence>
<dbReference type="InterPro" id="IPR014020">
    <property type="entry name" value="Tensin_C2-dom"/>
</dbReference>
<feature type="compositionally biased region" description="Low complexity" evidence="1">
    <location>
        <begin position="680"/>
        <end position="690"/>
    </location>
</feature>
<dbReference type="Pfam" id="PF02181">
    <property type="entry name" value="FH2"/>
    <property type="match status" value="1"/>
</dbReference>
<dbReference type="SMART" id="SM00498">
    <property type="entry name" value="FH2"/>
    <property type="match status" value="1"/>
</dbReference>
<feature type="region of interest" description="Disordered" evidence="1">
    <location>
        <begin position="1998"/>
        <end position="2054"/>
    </location>
</feature>
<proteinExistence type="predicted"/>
<feature type="region of interest" description="Disordered" evidence="1">
    <location>
        <begin position="1889"/>
        <end position="1923"/>
    </location>
</feature>
<feature type="compositionally biased region" description="Basic and acidic residues" evidence="1">
    <location>
        <begin position="1899"/>
        <end position="1917"/>
    </location>
</feature>
<feature type="region of interest" description="Disordered" evidence="1">
    <location>
        <begin position="1"/>
        <end position="110"/>
    </location>
</feature>
<dbReference type="InterPro" id="IPR051425">
    <property type="entry name" value="Formin_Homology"/>
</dbReference>
<dbReference type="eggNOG" id="KOG1922">
    <property type="taxonomic scope" value="Eukaryota"/>
</dbReference>
<dbReference type="InterPro" id="IPR042201">
    <property type="entry name" value="FH2_Formin_sf"/>
</dbReference>
<dbReference type="PROSITE" id="PS51182">
    <property type="entry name" value="C2_TENSIN"/>
    <property type="match status" value="1"/>
</dbReference>
<feature type="region of interest" description="Disordered" evidence="1">
    <location>
        <begin position="3368"/>
        <end position="3462"/>
    </location>
</feature>
<evidence type="ECO:0000259" key="3">
    <source>
        <dbReference type="PROSITE" id="PS51182"/>
    </source>
</evidence>
<feature type="compositionally biased region" description="Basic and acidic residues" evidence="1">
    <location>
        <begin position="750"/>
        <end position="763"/>
    </location>
</feature>
<feature type="compositionally biased region" description="Acidic residues" evidence="1">
    <location>
        <begin position="651"/>
        <end position="667"/>
    </location>
</feature>
<dbReference type="Gene3D" id="3.90.190.10">
    <property type="entry name" value="Protein tyrosine phosphatase superfamily"/>
    <property type="match status" value="1"/>
</dbReference>
<feature type="region of interest" description="Disordered" evidence="1">
    <location>
        <begin position="2537"/>
        <end position="2556"/>
    </location>
</feature>
<feature type="region of interest" description="Disordered" evidence="1">
    <location>
        <begin position="2467"/>
        <end position="2494"/>
    </location>
</feature>
<reference evidence="5 6" key="1">
    <citation type="journal article" date="2004" name="Science">
        <title>The genome of the diatom Thalassiosira pseudonana: ecology, evolution, and metabolism.</title>
        <authorList>
            <person name="Armbrust E.V."/>
            <person name="Berges J.A."/>
            <person name="Bowler C."/>
            <person name="Green B.R."/>
            <person name="Martinez D."/>
            <person name="Putnam N.H."/>
            <person name="Zhou S."/>
            <person name="Allen A.E."/>
            <person name="Apt K.E."/>
            <person name="Bechner M."/>
            <person name="Brzezinski M.A."/>
            <person name="Chaal B.K."/>
            <person name="Chiovitti A."/>
            <person name="Davis A.K."/>
            <person name="Demarest M.S."/>
            <person name="Detter J.C."/>
            <person name="Glavina T."/>
            <person name="Goodstein D."/>
            <person name="Hadi M.Z."/>
            <person name="Hellsten U."/>
            <person name="Hildebrand M."/>
            <person name="Jenkins B.D."/>
            <person name="Jurka J."/>
            <person name="Kapitonov V.V."/>
            <person name="Kroger N."/>
            <person name="Lau W.W."/>
            <person name="Lane T.W."/>
            <person name="Larimer F.W."/>
            <person name="Lippmeier J.C."/>
            <person name="Lucas S."/>
            <person name="Medina M."/>
            <person name="Montsant A."/>
            <person name="Obornik M."/>
            <person name="Parker M.S."/>
            <person name="Palenik B."/>
            <person name="Pazour G.J."/>
            <person name="Richardson P.M."/>
            <person name="Rynearson T.A."/>
            <person name="Saito M.A."/>
            <person name="Schwartz D.C."/>
            <person name="Thamatrakoln K."/>
            <person name="Valentin K."/>
            <person name="Vardi A."/>
            <person name="Wilkerson F.P."/>
            <person name="Rokhsar D.S."/>
        </authorList>
    </citation>
    <scope>NUCLEOTIDE SEQUENCE [LARGE SCALE GENOMIC DNA]</scope>
    <source>
        <strain evidence="5 6">CCMP1335</strain>
    </source>
</reference>
<dbReference type="Pfam" id="PF10152">
    <property type="entry name" value="CCDC53"/>
    <property type="match status" value="3"/>
</dbReference>
<feature type="compositionally biased region" description="Basic and acidic residues" evidence="1">
    <location>
        <begin position="2120"/>
        <end position="2135"/>
    </location>
</feature>
<feature type="domain" description="FH2" evidence="4">
    <location>
        <begin position="2486"/>
        <end position="2929"/>
    </location>
</feature>
<feature type="compositionally biased region" description="Basic and acidic residues" evidence="1">
    <location>
        <begin position="1747"/>
        <end position="1756"/>
    </location>
</feature>
<feature type="compositionally biased region" description="Basic and acidic residues" evidence="1">
    <location>
        <begin position="1572"/>
        <end position="1593"/>
    </location>
</feature>
<feature type="region of interest" description="Disordered" evidence="1">
    <location>
        <begin position="2111"/>
        <end position="2135"/>
    </location>
</feature>
<feature type="compositionally biased region" description="Basic and acidic residues" evidence="1">
    <location>
        <begin position="483"/>
        <end position="494"/>
    </location>
</feature>
<feature type="region of interest" description="Disordered" evidence="1">
    <location>
        <begin position="1734"/>
        <end position="1807"/>
    </location>
</feature>
<dbReference type="InterPro" id="IPR029023">
    <property type="entry name" value="Tensin_phosphatase"/>
</dbReference>
<feature type="compositionally biased region" description="Polar residues" evidence="1">
    <location>
        <begin position="3682"/>
        <end position="3702"/>
    </location>
</feature>
<feature type="compositionally biased region" description="Basic and acidic residues" evidence="1">
    <location>
        <begin position="260"/>
        <end position="275"/>
    </location>
</feature>
<feature type="compositionally biased region" description="Polar residues" evidence="1">
    <location>
        <begin position="1405"/>
        <end position="1417"/>
    </location>
</feature>